<evidence type="ECO:0000256" key="1">
    <source>
        <dbReference type="SAM" id="MobiDB-lite"/>
    </source>
</evidence>
<comment type="caution">
    <text evidence="2">The sequence shown here is derived from an EMBL/GenBank/DDBJ whole genome shotgun (WGS) entry which is preliminary data.</text>
</comment>
<dbReference type="Proteomes" id="UP000299102">
    <property type="component" value="Unassembled WGS sequence"/>
</dbReference>
<proteinExistence type="predicted"/>
<evidence type="ECO:0000313" key="2">
    <source>
        <dbReference type="EMBL" id="GBP47637.1"/>
    </source>
</evidence>
<dbReference type="EMBL" id="BGZK01000506">
    <property type="protein sequence ID" value="GBP47637.1"/>
    <property type="molecule type" value="Genomic_DNA"/>
</dbReference>
<dbReference type="AlphaFoldDB" id="A0A4C1WBX7"/>
<accession>A0A4C1WBX7</accession>
<keyword evidence="3" id="KW-1185">Reference proteome</keyword>
<reference evidence="2 3" key="1">
    <citation type="journal article" date="2019" name="Commun. Biol.">
        <title>The bagworm genome reveals a unique fibroin gene that provides high tensile strength.</title>
        <authorList>
            <person name="Kono N."/>
            <person name="Nakamura H."/>
            <person name="Ohtoshi R."/>
            <person name="Tomita M."/>
            <person name="Numata K."/>
            <person name="Arakawa K."/>
        </authorList>
    </citation>
    <scope>NUCLEOTIDE SEQUENCE [LARGE SCALE GENOMIC DNA]</scope>
</reference>
<feature type="region of interest" description="Disordered" evidence="1">
    <location>
        <begin position="1"/>
        <end position="22"/>
    </location>
</feature>
<protein>
    <submittedName>
        <fullName evidence="2">Uncharacterized protein</fullName>
    </submittedName>
</protein>
<evidence type="ECO:0000313" key="3">
    <source>
        <dbReference type="Proteomes" id="UP000299102"/>
    </source>
</evidence>
<gene>
    <name evidence="2" type="ORF">EVAR_40033_1</name>
</gene>
<sequence length="104" mass="11791">MNSSGTSRRRTRGRRAADRSLEKSRKRLLPFSEAEPARTRSELVHLSQLYCDRHISSSAVIKNSNRLKTLSIILSTTLQEIGSPRRLQKKFEIRACAVIAQIAI</sequence>
<organism evidence="2 3">
    <name type="scientific">Eumeta variegata</name>
    <name type="common">Bagworm moth</name>
    <name type="synonym">Eumeta japonica</name>
    <dbReference type="NCBI Taxonomy" id="151549"/>
    <lineage>
        <taxon>Eukaryota</taxon>
        <taxon>Metazoa</taxon>
        <taxon>Ecdysozoa</taxon>
        <taxon>Arthropoda</taxon>
        <taxon>Hexapoda</taxon>
        <taxon>Insecta</taxon>
        <taxon>Pterygota</taxon>
        <taxon>Neoptera</taxon>
        <taxon>Endopterygota</taxon>
        <taxon>Lepidoptera</taxon>
        <taxon>Glossata</taxon>
        <taxon>Ditrysia</taxon>
        <taxon>Tineoidea</taxon>
        <taxon>Psychidae</taxon>
        <taxon>Oiketicinae</taxon>
        <taxon>Eumeta</taxon>
    </lineage>
</organism>
<name>A0A4C1WBX7_EUMVA</name>